<proteinExistence type="predicted"/>
<comment type="caution">
    <text evidence="1">The sequence shown here is derived from an EMBL/GenBank/DDBJ whole genome shotgun (WGS) entry which is preliminary data.</text>
</comment>
<reference evidence="1 2" key="1">
    <citation type="submission" date="2018-03" db="EMBL/GenBank/DDBJ databases">
        <title>Genomic Encyclopedia of Type Strains, Phase III (KMG-III): the genomes of soil and plant-associated and newly described type strains.</title>
        <authorList>
            <person name="Whitman W."/>
        </authorList>
    </citation>
    <scope>NUCLEOTIDE SEQUENCE [LARGE SCALE GENOMIC DNA]</scope>
    <source>
        <strain evidence="1 2">CGMCC 1.12259</strain>
    </source>
</reference>
<sequence length="276" mass="30903">MEVSLHQKIIFEKPEEHQDYAIVDAEWNDAYGSLILLKKGKKFLFCIQGEDPIPFNLNLTYPIARRIDASRFLVINSRADEEANAFIMDRDGLISGSFHAGDGIQDVVVGLEGIWVSYFDEGVFGSGISEEGLVLFDFTGEVLFRYHSDLANCPIIDDCYALAKGEGASVWILPYSKFPLVHVNGESKTAKIYKAPLGIHRSDSMSIKGNFGYFFESNKAAGKFYAWEIGKKKPQVAGKLQGWTRGLTPGETNHFISFTDDEVTLTCINNSKEKRY</sequence>
<protein>
    <submittedName>
        <fullName evidence="1">Uncharacterized protein</fullName>
    </submittedName>
</protein>
<accession>A0A2P8H403</accession>
<name>A0A2P8H403_9BACL</name>
<keyword evidence="2" id="KW-1185">Reference proteome</keyword>
<evidence type="ECO:0000313" key="1">
    <source>
        <dbReference type="EMBL" id="PSL40947.1"/>
    </source>
</evidence>
<dbReference type="EMBL" id="PYAT01000003">
    <property type="protein sequence ID" value="PSL40947.1"/>
    <property type="molecule type" value="Genomic_DNA"/>
</dbReference>
<dbReference type="AlphaFoldDB" id="A0A2P8H403"/>
<gene>
    <name evidence="1" type="ORF">B0H99_10379</name>
</gene>
<dbReference type="Proteomes" id="UP000242682">
    <property type="component" value="Unassembled WGS sequence"/>
</dbReference>
<organism evidence="1 2">
    <name type="scientific">Planomicrobium soli</name>
    <dbReference type="NCBI Taxonomy" id="1176648"/>
    <lineage>
        <taxon>Bacteria</taxon>
        <taxon>Bacillati</taxon>
        <taxon>Bacillota</taxon>
        <taxon>Bacilli</taxon>
        <taxon>Bacillales</taxon>
        <taxon>Caryophanaceae</taxon>
        <taxon>Planomicrobium</taxon>
    </lineage>
</organism>
<dbReference type="RefSeq" id="WP_181313566.1">
    <property type="nucleotide sequence ID" value="NZ_PYAT01000003.1"/>
</dbReference>
<evidence type="ECO:0000313" key="2">
    <source>
        <dbReference type="Proteomes" id="UP000242682"/>
    </source>
</evidence>